<protein>
    <submittedName>
        <fullName evidence="2">Uncharacterized protein</fullName>
    </submittedName>
</protein>
<evidence type="ECO:0000313" key="3">
    <source>
        <dbReference type="Proteomes" id="UP000253729"/>
    </source>
</evidence>
<keyword evidence="3" id="KW-1185">Reference proteome</keyword>
<feature type="compositionally biased region" description="Basic and acidic residues" evidence="1">
    <location>
        <begin position="12"/>
        <end position="26"/>
    </location>
</feature>
<accession>A0A3F3Q475</accession>
<name>A0A3F3Q475_9EURO</name>
<reference evidence="2 3" key="1">
    <citation type="submission" date="2018-07" db="EMBL/GenBank/DDBJ databases">
        <title>The genomes of Aspergillus section Nigri reveals drivers in fungal speciation.</title>
        <authorList>
            <consortium name="DOE Joint Genome Institute"/>
            <person name="Vesth T.C."/>
            <person name="Nybo J."/>
            <person name="Theobald S."/>
            <person name="Brandl J."/>
            <person name="Frisvad J.C."/>
            <person name="Nielsen K.F."/>
            <person name="Lyhne E.K."/>
            <person name="Kogle M.E."/>
            <person name="Kuo A."/>
            <person name="Riley R."/>
            <person name="Clum A."/>
            <person name="Nolan M."/>
            <person name="Lipzen A."/>
            <person name="Salamov A."/>
            <person name="Henrissat B."/>
            <person name="Wiebenga A."/>
            <person name="De vries R.P."/>
            <person name="Grigoriev I.V."/>
            <person name="Mortensen U.H."/>
            <person name="Andersen M.R."/>
            <person name="Baker S.E."/>
        </authorList>
    </citation>
    <scope>NUCLEOTIDE SEQUENCE [LARGE SCALE GENOMIC DNA]</scope>
    <source>
        <strain evidence="2 3">CBS 139.54b</strain>
    </source>
</reference>
<sequence>MRSWPWPPPDITCERSKEQDNQEKRPILSFQGSPTPYAGPGGSDYRSLAYLGKDRTLSVDPSGNIFSAIRDRSQDRAAPRQWS</sequence>
<evidence type="ECO:0000313" key="2">
    <source>
        <dbReference type="EMBL" id="RDH33978.1"/>
    </source>
</evidence>
<dbReference type="EMBL" id="KZ852045">
    <property type="protein sequence ID" value="RDH33978.1"/>
    <property type="molecule type" value="Genomic_DNA"/>
</dbReference>
<organism evidence="2 3">
    <name type="scientific">Aspergillus welwitschiae</name>
    <dbReference type="NCBI Taxonomy" id="1341132"/>
    <lineage>
        <taxon>Eukaryota</taxon>
        <taxon>Fungi</taxon>
        <taxon>Dikarya</taxon>
        <taxon>Ascomycota</taxon>
        <taxon>Pezizomycotina</taxon>
        <taxon>Eurotiomycetes</taxon>
        <taxon>Eurotiomycetidae</taxon>
        <taxon>Eurotiales</taxon>
        <taxon>Aspergillaceae</taxon>
        <taxon>Aspergillus</taxon>
        <taxon>Aspergillus subgen. Circumdati</taxon>
    </lineage>
</organism>
<gene>
    <name evidence="2" type="ORF">BDQ94DRAFT_143025</name>
</gene>
<dbReference type="GeneID" id="38134496"/>
<proteinExistence type="predicted"/>
<dbReference type="AlphaFoldDB" id="A0A3F3Q475"/>
<dbReference type="Proteomes" id="UP000253729">
    <property type="component" value="Unassembled WGS sequence"/>
</dbReference>
<evidence type="ECO:0000256" key="1">
    <source>
        <dbReference type="SAM" id="MobiDB-lite"/>
    </source>
</evidence>
<dbReference type="RefSeq" id="XP_026627000.1">
    <property type="nucleotide sequence ID" value="XM_026766140.1"/>
</dbReference>
<feature type="compositionally biased region" description="Pro residues" evidence="1">
    <location>
        <begin position="1"/>
        <end position="10"/>
    </location>
</feature>
<feature type="region of interest" description="Disordered" evidence="1">
    <location>
        <begin position="1"/>
        <end position="43"/>
    </location>
</feature>